<dbReference type="PROSITE" id="PS50112">
    <property type="entry name" value="PAS"/>
    <property type="match status" value="1"/>
</dbReference>
<evidence type="ECO:0000313" key="21">
    <source>
        <dbReference type="Proteomes" id="UP001556692"/>
    </source>
</evidence>
<dbReference type="InterPro" id="IPR013656">
    <property type="entry name" value="PAS_4"/>
</dbReference>
<name>A0ABV3SPG0_9HYPH</name>
<dbReference type="InterPro" id="IPR003018">
    <property type="entry name" value="GAF"/>
</dbReference>
<dbReference type="InterPro" id="IPR029016">
    <property type="entry name" value="GAF-like_dom_sf"/>
</dbReference>
<dbReference type="NCBIfam" id="TIGR00229">
    <property type="entry name" value="sensory_box"/>
    <property type="match status" value="3"/>
</dbReference>
<keyword evidence="21" id="KW-1185">Reference proteome</keyword>
<comment type="catalytic activity">
    <reaction evidence="1">
        <text>ATP + protein L-histidine = ADP + protein N-phospho-L-histidine.</text>
        <dbReference type="EC" id="2.7.13.3"/>
    </reaction>
</comment>
<evidence type="ECO:0000256" key="13">
    <source>
        <dbReference type="ARBA" id="ARBA00022840"/>
    </source>
</evidence>
<evidence type="ECO:0000256" key="16">
    <source>
        <dbReference type="ARBA" id="ARBA00023170"/>
    </source>
</evidence>
<dbReference type="Gene3D" id="3.30.450.40">
    <property type="match status" value="1"/>
</dbReference>
<evidence type="ECO:0000259" key="18">
    <source>
        <dbReference type="PROSITE" id="PS50112"/>
    </source>
</evidence>
<evidence type="ECO:0000256" key="1">
    <source>
        <dbReference type="ARBA" id="ARBA00000085"/>
    </source>
</evidence>
<evidence type="ECO:0000256" key="17">
    <source>
        <dbReference type="SAM" id="Coils"/>
    </source>
</evidence>
<dbReference type="RefSeq" id="WP_367955658.1">
    <property type="nucleotide sequence ID" value="NZ_JBDPGJ010000004.1"/>
</dbReference>
<keyword evidence="8" id="KW-0288">FMN</keyword>
<dbReference type="Gene3D" id="3.30.450.20">
    <property type="entry name" value="PAS domain"/>
    <property type="match status" value="3"/>
</dbReference>
<protein>
    <recommendedName>
        <fullName evidence="3">Blue-light-activated histidine kinase</fullName>
        <ecNumber evidence="2">2.7.13.3</ecNumber>
    </recommendedName>
</protein>
<evidence type="ECO:0000256" key="14">
    <source>
        <dbReference type="ARBA" id="ARBA00022991"/>
    </source>
</evidence>
<evidence type="ECO:0000256" key="2">
    <source>
        <dbReference type="ARBA" id="ARBA00012438"/>
    </source>
</evidence>
<evidence type="ECO:0000259" key="19">
    <source>
        <dbReference type="PROSITE" id="PS50113"/>
    </source>
</evidence>
<dbReference type="SMART" id="SM00091">
    <property type="entry name" value="PAS"/>
    <property type="match status" value="3"/>
</dbReference>
<dbReference type="InterPro" id="IPR000700">
    <property type="entry name" value="PAS-assoc_C"/>
</dbReference>
<keyword evidence="10" id="KW-0677">Repeat</keyword>
<keyword evidence="6" id="KW-0716">Sensory transduction</keyword>
<gene>
    <name evidence="20" type="ORF">ABGN05_19195</name>
</gene>
<evidence type="ECO:0000256" key="4">
    <source>
        <dbReference type="ARBA" id="ARBA00022543"/>
    </source>
</evidence>
<keyword evidence="16" id="KW-0675">Receptor</keyword>
<evidence type="ECO:0000256" key="10">
    <source>
        <dbReference type="ARBA" id="ARBA00022737"/>
    </source>
</evidence>
<keyword evidence="17" id="KW-0175">Coiled coil</keyword>
<dbReference type="Pfam" id="PF07536">
    <property type="entry name" value="HWE_HK"/>
    <property type="match status" value="1"/>
</dbReference>
<proteinExistence type="predicted"/>
<keyword evidence="9" id="KW-0808">Transferase</keyword>
<evidence type="ECO:0000256" key="3">
    <source>
        <dbReference type="ARBA" id="ARBA00021740"/>
    </source>
</evidence>
<dbReference type="Proteomes" id="UP001556692">
    <property type="component" value="Unassembled WGS sequence"/>
</dbReference>
<sequence>MDQLLGSGTEVGGKRADELAVLYRLTDRLYRARTQADVFDAALDAITDALGCRRASILLFDGDGVMRFQAWRGLSEGYRKAVDGHTPWRPGDRDPDPIFVPDILATDEPDWLKKTIEQEGIRGLGFIPLVCQGEVIGKFMTYYARPHVFGHRESELAVTIARQIGFSLERARAEEARRAAEDERRVSEERFRLMSEDAPVMIWTSGPDGHCQALNRMLRHQWNVREEDIAGFDWSTKIHPEDVARIGAEMGQAIAERRTVSTKGRYRSANGEYQIWTTEARPHFSARGEFLGMIGVNVDVTERERAEQKLRESEQRFRDLADIMPQLVWTSDADGHVEYWNSRIAQYTASHVAPDGRYRWELLVHPEDYPLTGKEWETASKLRQPYQITHRLKMRDGSYRWHLSRATPLRDANGNVERWIGTATDVHDLWIAEDRLRESEERRRIATDAAGLGVFEWNVEEDVSVWANKRMFEIFGLPGDGANPERSGFVGQFLDAEDRQSFENAVEEAASPEGGFNLVCQIHRADDGERRWLEVAGRMEFNASGKPSRLVGVIADITDRKRAERHRKLLIHELNHRVKNSLAVVQSLAKQTFRPTDGEDPRTAIFDGRLSALAQAHNLLTIENWEKADLVDLVRHSLGALVAEGRAVWSGPSVKLMPKQTVTMAMALHELYTNALKYGALSTGDGKLDITWSADASHLSFTWQERNGPPVAPPTRRGFGSVMIDRALRSELDAEVAMDFRPDGLVCTIEAPLPVAEETD</sequence>
<keyword evidence="13" id="KW-0067">ATP-binding</keyword>
<comment type="caution">
    <text evidence="20">The sequence shown here is derived from an EMBL/GenBank/DDBJ whole genome shotgun (WGS) entry which is preliminary data.</text>
</comment>
<dbReference type="Pfam" id="PF13185">
    <property type="entry name" value="GAF_2"/>
    <property type="match status" value="1"/>
</dbReference>
<keyword evidence="7" id="KW-0285">Flavoprotein</keyword>
<dbReference type="EC" id="2.7.13.3" evidence="2"/>
<evidence type="ECO:0000313" key="20">
    <source>
        <dbReference type="EMBL" id="MEX0407791.1"/>
    </source>
</evidence>
<dbReference type="SMART" id="SM00065">
    <property type="entry name" value="GAF"/>
    <property type="match status" value="1"/>
</dbReference>
<feature type="domain" description="PAC" evidence="19">
    <location>
        <begin position="260"/>
        <end position="312"/>
    </location>
</feature>
<dbReference type="CDD" id="cd00130">
    <property type="entry name" value="PAS"/>
    <property type="match status" value="3"/>
</dbReference>
<dbReference type="Gene3D" id="3.30.565.10">
    <property type="entry name" value="Histidine kinase-like ATPase, C-terminal domain"/>
    <property type="match status" value="1"/>
</dbReference>
<evidence type="ECO:0000256" key="15">
    <source>
        <dbReference type="ARBA" id="ARBA00023026"/>
    </source>
</evidence>
<reference evidence="20 21" key="1">
    <citation type="submission" date="2024-05" db="EMBL/GenBank/DDBJ databases">
        <authorList>
            <person name="Jiang F."/>
        </authorList>
    </citation>
    <scope>NUCLEOTIDE SEQUENCE [LARGE SCALE GENOMIC DNA]</scope>
    <source>
        <strain evidence="20 21">LZ166</strain>
    </source>
</reference>
<accession>A0ABV3SPG0</accession>
<feature type="coiled-coil region" evidence="17">
    <location>
        <begin position="296"/>
        <end position="323"/>
    </location>
</feature>
<dbReference type="InterPro" id="IPR011102">
    <property type="entry name" value="Sig_transdc_His_kinase_HWE"/>
</dbReference>
<evidence type="ECO:0000256" key="5">
    <source>
        <dbReference type="ARBA" id="ARBA00022553"/>
    </source>
</evidence>
<dbReference type="InterPro" id="IPR035965">
    <property type="entry name" value="PAS-like_dom_sf"/>
</dbReference>
<dbReference type="EMBL" id="JBDPGJ010000004">
    <property type="protein sequence ID" value="MEX0407791.1"/>
    <property type="molecule type" value="Genomic_DNA"/>
</dbReference>
<evidence type="ECO:0000256" key="8">
    <source>
        <dbReference type="ARBA" id="ARBA00022643"/>
    </source>
</evidence>
<keyword evidence="11" id="KW-0547">Nucleotide-binding</keyword>
<feature type="domain" description="PAC" evidence="19">
    <location>
        <begin position="386"/>
        <end position="438"/>
    </location>
</feature>
<dbReference type="SMART" id="SM00911">
    <property type="entry name" value="HWE_HK"/>
    <property type="match status" value="1"/>
</dbReference>
<dbReference type="Gene3D" id="2.10.70.100">
    <property type="match status" value="1"/>
</dbReference>
<keyword evidence="14" id="KW-0157">Chromophore</keyword>
<dbReference type="InterPro" id="IPR001610">
    <property type="entry name" value="PAC"/>
</dbReference>
<feature type="domain" description="PAC" evidence="19">
    <location>
        <begin position="516"/>
        <end position="569"/>
    </location>
</feature>
<organism evidence="20 21">
    <name type="scientific">Aquibium pacificus</name>
    <dbReference type="NCBI Taxonomy" id="3153579"/>
    <lineage>
        <taxon>Bacteria</taxon>
        <taxon>Pseudomonadati</taxon>
        <taxon>Pseudomonadota</taxon>
        <taxon>Alphaproteobacteria</taxon>
        <taxon>Hyphomicrobiales</taxon>
        <taxon>Phyllobacteriaceae</taxon>
        <taxon>Aquibium</taxon>
    </lineage>
</organism>
<keyword evidence="15" id="KW-0843">Virulence</keyword>
<keyword evidence="4" id="KW-0600">Photoreceptor protein</keyword>
<feature type="domain" description="PAS" evidence="18">
    <location>
        <begin position="313"/>
        <end position="349"/>
    </location>
</feature>
<dbReference type="SUPFAM" id="SSF55781">
    <property type="entry name" value="GAF domain-like"/>
    <property type="match status" value="1"/>
</dbReference>
<dbReference type="SMART" id="SM00086">
    <property type="entry name" value="PAC"/>
    <property type="match status" value="3"/>
</dbReference>
<evidence type="ECO:0000256" key="6">
    <source>
        <dbReference type="ARBA" id="ARBA00022606"/>
    </source>
</evidence>
<dbReference type="InterPro" id="IPR036890">
    <property type="entry name" value="HATPase_C_sf"/>
</dbReference>
<evidence type="ECO:0000256" key="7">
    <source>
        <dbReference type="ARBA" id="ARBA00022630"/>
    </source>
</evidence>
<dbReference type="PROSITE" id="PS50113">
    <property type="entry name" value="PAC"/>
    <property type="match status" value="3"/>
</dbReference>
<keyword evidence="5" id="KW-0597">Phosphoprotein</keyword>
<keyword evidence="12" id="KW-0418">Kinase</keyword>
<dbReference type="InterPro" id="IPR013655">
    <property type="entry name" value="PAS_fold_3"/>
</dbReference>
<dbReference type="PANTHER" id="PTHR41523:SF7">
    <property type="entry name" value="HISTIDINE KINASE"/>
    <property type="match status" value="1"/>
</dbReference>
<dbReference type="InterPro" id="IPR000014">
    <property type="entry name" value="PAS"/>
</dbReference>
<evidence type="ECO:0000256" key="11">
    <source>
        <dbReference type="ARBA" id="ARBA00022741"/>
    </source>
</evidence>
<evidence type="ECO:0000256" key="12">
    <source>
        <dbReference type="ARBA" id="ARBA00022777"/>
    </source>
</evidence>
<evidence type="ECO:0000256" key="9">
    <source>
        <dbReference type="ARBA" id="ARBA00022679"/>
    </source>
</evidence>
<dbReference type="PANTHER" id="PTHR41523">
    <property type="entry name" value="TWO-COMPONENT SYSTEM SENSOR PROTEIN"/>
    <property type="match status" value="1"/>
</dbReference>
<dbReference type="Pfam" id="PF08448">
    <property type="entry name" value="PAS_4"/>
    <property type="match status" value="1"/>
</dbReference>
<dbReference type="SUPFAM" id="SSF55785">
    <property type="entry name" value="PYP-like sensor domain (PAS domain)"/>
    <property type="match status" value="3"/>
</dbReference>
<dbReference type="Pfam" id="PF08447">
    <property type="entry name" value="PAS_3"/>
    <property type="match status" value="2"/>
</dbReference>